<dbReference type="GeneID" id="94429009"/>
<feature type="compositionally biased region" description="Basic and acidic residues" evidence="1">
    <location>
        <begin position="929"/>
        <end position="956"/>
    </location>
</feature>
<feature type="region of interest" description="Disordered" evidence="1">
    <location>
        <begin position="906"/>
        <end position="984"/>
    </location>
</feature>
<feature type="compositionally biased region" description="Basic and acidic residues" evidence="1">
    <location>
        <begin position="2682"/>
        <end position="2696"/>
    </location>
</feature>
<feature type="compositionally biased region" description="Polar residues" evidence="1">
    <location>
        <begin position="4791"/>
        <end position="4800"/>
    </location>
</feature>
<feature type="compositionally biased region" description="Low complexity" evidence="1">
    <location>
        <begin position="5160"/>
        <end position="5172"/>
    </location>
</feature>
<feature type="region of interest" description="Disordered" evidence="1">
    <location>
        <begin position="4991"/>
        <end position="5011"/>
    </location>
</feature>
<feature type="region of interest" description="Disordered" evidence="1">
    <location>
        <begin position="2674"/>
        <end position="2696"/>
    </location>
</feature>
<feature type="region of interest" description="Disordered" evidence="1">
    <location>
        <begin position="5155"/>
        <end position="5180"/>
    </location>
</feature>
<feature type="compositionally biased region" description="Basic and acidic residues" evidence="1">
    <location>
        <begin position="404"/>
        <end position="420"/>
    </location>
</feature>
<accession>A0A2C6KWY7</accession>
<feature type="compositionally biased region" description="Basic and acidic residues" evidence="1">
    <location>
        <begin position="1288"/>
        <end position="1298"/>
    </location>
</feature>
<organism evidence="2 3">
    <name type="scientific">Cystoisospora suis</name>
    <dbReference type="NCBI Taxonomy" id="483139"/>
    <lineage>
        <taxon>Eukaryota</taxon>
        <taxon>Sar</taxon>
        <taxon>Alveolata</taxon>
        <taxon>Apicomplexa</taxon>
        <taxon>Conoidasida</taxon>
        <taxon>Coccidia</taxon>
        <taxon>Eucoccidiorida</taxon>
        <taxon>Eimeriorina</taxon>
        <taxon>Sarcocystidae</taxon>
        <taxon>Cystoisospora</taxon>
    </lineage>
</organism>
<feature type="compositionally biased region" description="Polar residues" evidence="1">
    <location>
        <begin position="781"/>
        <end position="792"/>
    </location>
</feature>
<feature type="region of interest" description="Disordered" evidence="1">
    <location>
        <begin position="2238"/>
        <end position="2290"/>
    </location>
</feature>
<feature type="compositionally biased region" description="Low complexity" evidence="1">
    <location>
        <begin position="1088"/>
        <end position="1098"/>
    </location>
</feature>
<feature type="region of interest" description="Disordered" evidence="1">
    <location>
        <begin position="3843"/>
        <end position="3871"/>
    </location>
</feature>
<dbReference type="RefSeq" id="XP_067922231.1">
    <property type="nucleotide sequence ID" value="XM_068065798.1"/>
</dbReference>
<feature type="compositionally biased region" description="Polar residues" evidence="1">
    <location>
        <begin position="907"/>
        <end position="921"/>
    </location>
</feature>
<proteinExistence type="predicted"/>
<feature type="compositionally biased region" description="Basic and acidic residues" evidence="1">
    <location>
        <begin position="1577"/>
        <end position="1600"/>
    </location>
</feature>
<feature type="region of interest" description="Disordered" evidence="1">
    <location>
        <begin position="1180"/>
        <end position="1243"/>
    </location>
</feature>
<dbReference type="VEuPathDB" id="ToxoDB:CSUI_005628"/>
<keyword evidence="3" id="KW-1185">Reference proteome</keyword>
<feature type="region of interest" description="Disordered" evidence="1">
    <location>
        <begin position="1932"/>
        <end position="1977"/>
    </location>
</feature>
<feature type="compositionally biased region" description="Basic and acidic residues" evidence="1">
    <location>
        <begin position="2238"/>
        <end position="2274"/>
    </location>
</feature>
<feature type="compositionally biased region" description="Polar residues" evidence="1">
    <location>
        <begin position="4991"/>
        <end position="5002"/>
    </location>
</feature>
<feature type="region of interest" description="Disordered" evidence="1">
    <location>
        <begin position="4773"/>
        <end position="4805"/>
    </location>
</feature>
<evidence type="ECO:0000313" key="2">
    <source>
        <dbReference type="EMBL" id="PHJ20544.1"/>
    </source>
</evidence>
<dbReference type="Proteomes" id="UP000221165">
    <property type="component" value="Unassembled WGS sequence"/>
</dbReference>
<dbReference type="OrthoDB" id="332461at2759"/>
<feature type="region of interest" description="Disordered" evidence="1">
    <location>
        <begin position="1288"/>
        <end position="1314"/>
    </location>
</feature>
<feature type="region of interest" description="Disordered" evidence="1">
    <location>
        <begin position="4629"/>
        <end position="4650"/>
    </location>
</feature>
<feature type="region of interest" description="Disordered" evidence="1">
    <location>
        <begin position="1061"/>
        <end position="1099"/>
    </location>
</feature>
<name>A0A2C6KWY7_9APIC</name>
<dbReference type="EMBL" id="MIGC01002725">
    <property type="protein sequence ID" value="PHJ20544.1"/>
    <property type="molecule type" value="Genomic_DNA"/>
</dbReference>
<feature type="compositionally biased region" description="Polar residues" evidence="1">
    <location>
        <begin position="1217"/>
        <end position="1229"/>
    </location>
</feature>
<feature type="compositionally biased region" description="Low complexity" evidence="1">
    <location>
        <begin position="1005"/>
        <end position="1036"/>
    </location>
</feature>
<feature type="region of interest" description="Disordered" evidence="1">
    <location>
        <begin position="706"/>
        <end position="730"/>
    </location>
</feature>
<comment type="caution">
    <text evidence="2">The sequence shown here is derived from an EMBL/GenBank/DDBJ whole genome shotgun (WGS) entry which is preliminary data.</text>
</comment>
<feature type="region of interest" description="Disordered" evidence="1">
    <location>
        <begin position="4686"/>
        <end position="4722"/>
    </location>
</feature>
<feature type="region of interest" description="Disordered" evidence="1">
    <location>
        <begin position="1002"/>
        <end position="1040"/>
    </location>
</feature>
<feature type="compositionally biased region" description="Basic and acidic residues" evidence="1">
    <location>
        <begin position="2796"/>
        <end position="2809"/>
    </location>
</feature>
<sequence>MKRILLQDLVDPSPSLSVDVCAIDLSGLARLTSDQVEKFSDRVTGNEDFPVRVLLNAAGRGSFTSSERWFSPCSSGREALGLGILRPLSYESTRDESGETCAVRGVAKRMGSIDSERKNMLHGIPQDRRTFRGCCAQEATTLVFTLERDVYVEDGEEDHQGEPGQPRRKAWYICLWAVEARPVESLIETLMENGRFGEAERICSNAVQCLFASEGETGGAQHLRHYCLEGEIDRREALTENSFEGNQPGSSAMEPNRAAFGGKLRHDCFAAGNRYAQLLRKIRKARWREKGSRPAAQKDDFEVFFSVDPRDPDWLVQEALAYDPFRISERALSNFISVAGPEQRTTEHRSEDEGMEGHFCRRNCASTLSAGCGDSRGRGNLSEGLKEESVAPYNPKRTYVSEEQEQRQSERREAIERTSDVGEESGCANTLGCPGDPLGMAVAEWQTGLERLERILVFALASAKRTSAEQGNKREEHSGAVAATADAGMRHTEVAGRDKGSNEPGQHLEVVKRLGERLDRCRFLSLFAVSSTSSSSSHSCSPAPLLLSTPVFFSSFTVLRSEEATSSFSRLSSPSVSSFRYLSSCPSFSGFEVSSSHSSLVRVLTLSESLSSVLFSECPDARFLLDLCCIYGANCRLDCLVAILQHQQGPSAFQSVSSHWPTILSAIPEVLSPVHYAHLLPVYLVPSPSLPASTVFSSAVSTLPGSRRPAVELPAPHGQVQGRGPREGQESVDLVHDVHASCDPSVSPLVSSSSSSSVLGQRSISSGSALRLVSDTGPHISVSQTRHTSSAGASTPPPLQSPSLTPSCSSALSGHTLSPKTSPSHLLVESDPQRLLGWTLRRLFDIIRRTSLVRSVALPLLQAALSLTLKQRLPRGLRRCNRASRRAALKHAAAAHAAALGRRTQTEKQWQGHTHNTSTGKANEVGGRAVDKQTRERDPGGLRVRKAEERGEKGKEPTVSGPCAAAESTRIDKDRQRRLQQQAPAETVALAAAILALGKTEDKLPSPSSASHLPPLLTNAGGKRSSPSSKPLSESGGECHRARQRELAACLEGGHTFDSNAAHETRSVAVSETSQQSRHKLQPTCPVSSKSSTVSGYSCRRTRQLGEEDLDPWVSEPNRRSTTWDTFLRIPGPPSDHLLSTASEELRRLYSLYVAMVQFLFLEEKEAEVRKKYDAEKNNLTTRSKHSGDAVAESVHEEVESSQDKIPDGRGCFDASGTGSRQEQPNRTLATEEGPNTRDVSVERDAMTSNSTGDESLDFFTFLRLPLLARLRLLAGVDRRGHEVVLRSRARNSEEGARHGCGSRNEAEQRSDDSYRVPAADIVERLRGLLQPQKVFDEFFVDCRCRKERGRSLSGRDRSQEGVTVRTKVRLTCPFGATKVNLSQPRGKSFFLLQTGTSSSDSPSLCSSAYLSGPCAPFTFSSFCSALDEFCSTSATQQIADFCLEALPWSSAVAPFSSLPFTDILYSSPSLHSSDFHHHALSTTACMPGFKYPAEKRASVEIARQCLAVVAEVIQQSSLLDAPSSRLLKRRSVVGEIALCAVYHKASLAPAESLLSVVDHIYNALPQTFEDDGESAGEERGEWGKTHRVTDDGTKDRDGDSLNIAQNVRVAKEGGGTGLPNARRLQRETSSRDEEGLTLMAAVRYRKRIRALAGGADMLEQHLNVVEFLQRLFRRQESAFSSACSVTFAQLEAGCLFPRAARLFLPSLLRCLCSTACHHDRGGRGFAAAGRTRDPKETSAFPTLPSPSPVHKGSGGGISASMFIDHAMYIQRRACAALSPDEFFDILLHTCATELPFIDYPPSSFAADFKSSFLSSVFDEVRFLAQKEADKKVLSGSWKRRALNTRVQEGSVFMSSSGLGVLLKEIVDRWLDVALLSGEVQNGLFLCRVGENVLRSARGLISAAPSLAHPSLDAAQLVLSLFRVLERHPQLRRGGPTTKRVPGEGVVERQGAERRDRNPHSSSGMGASPGCDVQLLSDGEKDMSTKRKVASLSRQVETELLFLSFVKALHGLSVSPSVFNSREKGTNLGKTNTPICIETGLAGSAGNALGAFEALASKAGSSAKAVTARAASAVAGVAREGGARALGALGVSSASSTLRLFRGGVARYGLIEGPAGQSQEKEVRTQTLATSFEIPEETKMHKRMKTLSGAATDERIRVPRCSTSFAQYTSSVSSCSVSSWPETPLEIRLAAGVPGGLSRLLQGILDADPAAADEDCLLEELIQLSDLNLCGEEKAGNKRREEQKFRVREGNQQQSDEKRGEKLLGQRQTTEKQLAEAGANDEVEVSKRRKEQRRRRLVEQVAIGISGRWSVLEARARAYWVSGKRQEALIALATLLVQQQQARYASFRRLGLLGDGQTLSTSSLGGRSPFFSSDAPGRTGKTGNSGFSTSLLYLTLLEMKPSLSVLTLQLTRSPASSAFFASPECPPPSSLESRLTAQLSTSPASAPFLSPNLRGGLLGLTISACSATHLPVLLQAFAVAQHEQHMQSASSCGPQLTDSTLAEEETSCSHRTARTTMNRSQRDPGVEKAGAPRWTKDLDGDDLLNSSERYWWPERGSDWFGDREPTCSTRDANNQTSETVCKDDLEGLERTKMNQMPVGAASAFWETLSCQRRTLDNGVGRKARGLSQRGTETKSAGCFFFSSASVSFAFSVSKSSGVSPLFVRARTALGLGGALSPSLQSDKGRTPIEDGRERRTQNVLDSSIQPPTVPVKPLPVAPAALVFSAIEAAEGVVRCAAFRAKEEYGRRLGGRSAGESAAATNSRKCSEQHTGLDCSPCYPRRASPEIPPGVAALQARRQEKGRVSERENALGETSAEATWTPTMKRKDSQPAFVGPLADTLRAVVASRGEVGAGEGRRDEAWGLPASGRDHLIQSSHLPVSPQQSGPRDTIQQGCEIPQGEEALEGGEHLADFRTETSLPKLFSFLSTRRERRNPSKGEDSNRRRAVVMLAVLKDEESLAARVLKENSLGRQLLAFLFFWPRCRLVIDGEVQISARGFYSRGGLQDSFSASSLSSAFLKKDEFPSSWDLPLSLFERVWVRRQGEGDPEEVAPPGHAGRLRKEQVGHRACRTVCVDDREPDGREQQLTSLDSVFQPLLRVMLTRVDAEAAFLLAALFQVLLPSPVRGGTLLRGRESAPPRKGVVEERGEQRCVVPTQTATYAAERNSIMPLPALLLLRHHLSGPREVPLNTRDMASAAPELNRPHCGSRSAGSASLLKSRFLPGSGVAAAGRASVATGCLSQVLLRWEFVMPSCFLNTPDVRRSEVAEKREEDEGERTTRPVVYVSSCTMLHSLLLVRRFFEACTPLQVAILTDRAIADEREFPVMSKSRLPGNELGASSPYVVARLACDAAFRKQELLRLACSSPHLMDAAAAVLLVGGALQIALSDLPAHPDLLPPSSCSFFSSEDSCRETKGKEKTSRASLDWGKGTAQERSEQRGSAERLERTGHTLDGPVSEVSLSPTCLYGTELTMSEEVSSMRLDAFEKLFLSPAQPLHSFLGELQVQLPLLLHCTVFPGGSAVRTAGSRLRRFETRQIETGEEGAGAPAKPAGDLRRGASVWETGRRIIRLLRVFAKAMVRTREEQRSPSGPPMTLLDRIEMRCGQLDGQGVMCAREEDEEERQVEILVSELRPRRQSLNEAATGVHASGGGRSVGICGARLLREMAEKTLILRTLFGCAARAANCSPSAFLADLLRLNAPHEVNLNKGEGDRVARTEEKKTTREGGSRNRAERAETRSSIQRVSEDSGNNNGDADDAVRKQPEGSDLVRDEQISERLRWVANETGLGIADVDDTLQSLLGYLPLLDITTLFLPPLVAACESKDVVQSASLPGNKIKSEFAGGCESSGPFVEPTADTARQRVTSSSSPESERREKATTVRCLDFRGGEADLFKDPFFCSVVDSLLADDGDQPPVEMNALAVLSTLQRGSELLRRRCPPGLLAEQILVSWLGRQKTNAVSAGSVCDSAFPRERVGEGGPSGEEIVQGFGEKMVDVARTDLGAPERGNVFICLLLHLIPTRRWAKLLEIESVAKRTLPQEENTRNRTLDWQLVVVGCMRHVLSTIFEGSVRPERAEGILHPGDQTGLLSLPYKTGWTRRTKGESAAPAGLCHEDLGDQSFEEGWREVYRTREGQQQHQASFHLDLESFLLKAEARLMLAVACSEMLGGGDPLSVFAHSPPAADLLYRSPAARAVGPGPQSPSPNPLLFSSSPLEAFWLGEEETSLSLGCTQLLAYCDEQKFAASRTSFGVSLCTSVSILVSHRIPPSSVGRLTEDEKVRWAAEKEKLVISLRRHAAAARQASLLSHVGGSNLGRESTTLVTGTEGGAPPNQQRQYCASTLAGEPQLSTVLSSEPSPDEAAASRGVGDCLGAFLALGLRQWLDGLLRRLLNAEKTGSTTGGGERCAEAEEEAKGTGAYFLCERELVLLAHLGHHLQLFLGRMHEVLAGDTSFLWDVRGSLFGKIVEEVGHWVIACCSTTGGDPYTCALVTSSPRGRSLIHFFCLVVCDTLLQHRPLFQRCQGTSGGLAISSVGPYGTSFHHRASLQLEVAVLWLTAQCVHGLLGHAADKSASTGNILEKDVRQNIFFEAAGKQHRHASPSFSDGKAPEPAFSSSPSDSLYSFVSFCTSRCPLQATTTNSGPSEHPVHGTQPDAAVASGNPLNGSDACLSEWRLWVCSLLVTPYCLDLPDSKDSNAPGDADETNDFNSSSLLPSREDEDGGPGDSKTTEKAGARRLLLVVLLLTAKHLRQLGHLGPGKTQSEDAGPWFPRSFLDALSHKVEAEEQGARTEELREDGKSVSKQQGQASDLESESVVGARDNGIVPFRKNTFRRLKRLMEENVSEEEALLVTVLVGRLDPEQAKEKKHDEACTLHPGFRCCPAQGLLILGSLMNSEWLDVLKVEGQDKQTRGDRLGGMLPAILSRFAESGSLSARGTKSGRVGDGFCCSSLSLSSAPPSFVSSHCVAVSQQSAEEWPLLRQRVAEAVRLWWRDVAACVDSSTDGMTADQGTQPHHPGRDQQSLLHSSWVAASWSTAGDRRVKVQMVLGSLAHILPWLRILRPHLLRYYRVLSSSSATSTSLLQYGALLQSTLTLRTARPHIPSLERCHVHSGGGAGSSFREAEPPTFYTVKQTLQTGQDNRGGWVCAIPTTAWLLRIASSSLLKKHESLPDPGGRPAGGDPAQEQAGENDLRVVFGNAREIVTTDEKKRGTSKEARSSVSRTQLNSALGCIDSPQSCEDSLAFSRLTGLYVSLCQLLRETSPLFLAAVYQNAAEEEQEARVDTFYPSACAPGAVRGEEDQHGRVFWRHVTERLGKAVHRVSGLL</sequence>
<feature type="compositionally biased region" description="Basic and acidic residues" evidence="1">
    <location>
        <begin position="1194"/>
        <end position="1208"/>
    </location>
</feature>
<feature type="region of interest" description="Disordered" evidence="1">
    <location>
        <begin position="2747"/>
        <end position="2772"/>
    </location>
</feature>
<feature type="compositionally biased region" description="Basic and acidic residues" evidence="1">
    <location>
        <begin position="3705"/>
        <end position="3733"/>
    </location>
</feature>
<reference evidence="2 3" key="1">
    <citation type="journal article" date="2017" name="Int. J. Parasitol.">
        <title>The genome of the protozoan parasite Cystoisospora suis and a reverse vaccinology approach to identify vaccine candidates.</title>
        <authorList>
            <person name="Palmieri N."/>
            <person name="Shrestha A."/>
            <person name="Ruttkowski B."/>
            <person name="Beck T."/>
            <person name="Vogl C."/>
            <person name="Tomley F."/>
            <person name="Blake D.P."/>
            <person name="Joachim A."/>
        </authorList>
    </citation>
    <scope>NUCLEOTIDE SEQUENCE [LARGE SCALE GENOMIC DNA]</scope>
    <source>
        <strain evidence="2 3">Wien I</strain>
    </source>
</reference>
<feature type="compositionally biased region" description="Basic and acidic residues" evidence="1">
    <location>
        <begin position="1946"/>
        <end position="1959"/>
    </location>
</feature>
<feature type="compositionally biased region" description="Polar residues" evidence="1">
    <location>
        <begin position="815"/>
        <end position="824"/>
    </location>
</feature>
<feature type="region of interest" description="Disordered" evidence="1">
    <location>
        <begin position="1569"/>
        <end position="1600"/>
    </location>
</feature>
<feature type="compositionally biased region" description="Basic and acidic residues" evidence="1">
    <location>
        <begin position="1305"/>
        <end position="1314"/>
    </location>
</feature>
<feature type="compositionally biased region" description="Low complexity" evidence="1">
    <location>
        <begin position="801"/>
        <end position="813"/>
    </location>
</feature>
<evidence type="ECO:0000256" key="1">
    <source>
        <dbReference type="SAM" id="MobiDB-lite"/>
    </source>
</evidence>
<gene>
    <name evidence="2" type="ORF">CSUI_005628</name>
</gene>
<feature type="compositionally biased region" description="Basic and acidic residues" evidence="1">
    <location>
        <begin position="4773"/>
        <end position="4790"/>
    </location>
</feature>
<feature type="region of interest" description="Disordered" evidence="1">
    <location>
        <begin position="1726"/>
        <end position="1750"/>
    </location>
</feature>
<feature type="compositionally biased region" description="Basic and acidic residues" evidence="1">
    <location>
        <begin position="3753"/>
        <end position="3766"/>
    </location>
</feature>
<feature type="compositionally biased region" description="Basic and acidic residues" evidence="1">
    <location>
        <begin position="3429"/>
        <end position="3447"/>
    </location>
</feature>
<feature type="region of interest" description="Disordered" evidence="1">
    <location>
        <begin position="2507"/>
        <end position="2539"/>
    </location>
</feature>
<feature type="region of interest" description="Disordered" evidence="1">
    <location>
        <begin position="375"/>
        <end position="433"/>
    </location>
</feature>
<protein>
    <submittedName>
        <fullName evidence="2">Uncharacterized protein</fullName>
    </submittedName>
</protein>
<feature type="region of interest" description="Disordered" evidence="1">
    <location>
        <begin position="780"/>
        <end position="826"/>
    </location>
</feature>
<evidence type="ECO:0000313" key="3">
    <source>
        <dbReference type="Proteomes" id="UP000221165"/>
    </source>
</evidence>
<feature type="region of interest" description="Disordered" evidence="1">
    <location>
        <begin position="2793"/>
        <end position="2829"/>
    </location>
</feature>
<feature type="region of interest" description="Disordered" evidence="1">
    <location>
        <begin position="3410"/>
        <end position="3451"/>
    </location>
</feature>
<feature type="region of interest" description="Disordered" evidence="1">
    <location>
        <begin position="3702"/>
        <end position="3766"/>
    </location>
</feature>